<dbReference type="InterPro" id="IPR036259">
    <property type="entry name" value="MFS_trans_sf"/>
</dbReference>
<comment type="subcellular location">
    <subcellularLocation>
        <location evidence="1">Membrane</location>
        <topology evidence="1">Multi-pass membrane protein</topology>
    </subcellularLocation>
</comment>
<feature type="transmembrane region" description="Helical" evidence="7">
    <location>
        <begin position="212"/>
        <end position="234"/>
    </location>
</feature>
<feature type="transmembrane region" description="Helical" evidence="7">
    <location>
        <begin position="90"/>
        <end position="112"/>
    </location>
</feature>
<protein>
    <submittedName>
        <fullName evidence="9">MFS general substrate transporter</fullName>
    </submittedName>
</protein>
<feature type="transmembrane region" description="Helical" evidence="7">
    <location>
        <begin position="439"/>
        <end position="463"/>
    </location>
</feature>
<evidence type="ECO:0000256" key="4">
    <source>
        <dbReference type="ARBA" id="ARBA00022989"/>
    </source>
</evidence>
<comment type="caution">
    <text evidence="9">The sequence shown here is derived from an EMBL/GenBank/DDBJ whole genome shotgun (WGS) entry which is preliminary data.</text>
</comment>
<dbReference type="FunFam" id="1.20.1250.20:FF:000034">
    <property type="entry name" value="MFS general substrate transporter"/>
    <property type="match status" value="1"/>
</dbReference>
<dbReference type="InterPro" id="IPR020846">
    <property type="entry name" value="MFS_dom"/>
</dbReference>
<evidence type="ECO:0000256" key="2">
    <source>
        <dbReference type="ARBA" id="ARBA00022448"/>
    </source>
</evidence>
<evidence type="ECO:0000256" key="3">
    <source>
        <dbReference type="ARBA" id="ARBA00022692"/>
    </source>
</evidence>
<dbReference type="InterPro" id="IPR011701">
    <property type="entry name" value="MFS"/>
</dbReference>
<keyword evidence="4 7" id="KW-1133">Transmembrane helix</keyword>
<proteinExistence type="predicted"/>
<dbReference type="PANTHER" id="PTHR43791:SF46">
    <property type="entry name" value="MAJOR FACILITATOR SUPERFAMILY (MFS) PROFILE DOMAIN-CONTAINING PROTEIN-RELATED"/>
    <property type="match status" value="1"/>
</dbReference>
<sequence>MFHREKKADPDAHEGDSPAPPVYDADYDEDALAVCPPHTTEKKLVYRIDLHVIPCLCIMYLLAFLDRVNIANANVFGLSQELHLLDGNKYNTALVIFFVPYVLFEIPSNLLLKKLKPRVWLSICMFGFGFVTTMQGLVKNYSGLLATRFFLGLFETGMFPGAFYLIGMWYRRHEAQKRYTFFFSSTTLAGAFGGLLASAIGKMDGMQGYRGWRWIFILEGTLTCVVSVFFFFLLPNFPEEASWLSEDERTFVRARLQQDQGKSARERPIKLKDVGNVFKDIKVIVGGFMYFGLIVPAYGYAYFSPGIIQSYGYSPIQTQLHSVPPWAAAFGFAMIIAYLSDKLRHRFLFAIFPMCVCIAGFAILISVHDNHRVQYGALFLVAMSAYSAMPIVVCYFNMNLGGHHRRAIGSAWQIGFGNIGGIIAVFAFLKKDAPKYVTGYSICLAFVSLSMLSCTVYFALCAWQNRSREKSVRDIGLTEYEEMELGDMGPNYRYLL</sequence>
<evidence type="ECO:0000256" key="5">
    <source>
        <dbReference type="ARBA" id="ARBA00023136"/>
    </source>
</evidence>
<reference evidence="9" key="1">
    <citation type="journal article" date="2020" name="Stud. Mycol.">
        <title>101 Dothideomycetes genomes: a test case for predicting lifestyles and emergence of pathogens.</title>
        <authorList>
            <person name="Haridas S."/>
            <person name="Albert R."/>
            <person name="Binder M."/>
            <person name="Bloem J."/>
            <person name="Labutti K."/>
            <person name="Salamov A."/>
            <person name="Andreopoulos B."/>
            <person name="Baker S."/>
            <person name="Barry K."/>
            <person name="Bills G."/>
            <person name="Bluhm B."/>
            <person name="Cannon C."/>
            <person name="Castanera R."/>
            <person name="Culley D."/>
            <person name="Daum C."/>
            <person name="Ezra D."/>
            <person name="Gonzalez J."/>
            <person name="Henrissat B."/>
            <person name="Kuo A."/>
            <person name="Liang C."/>
            <person name="Lipzen A."/>
            <person name="Lutzoni F."/>
            <person name="Magnuson J."/>
            <person name="Mondo S."/>
            <person name="Nolan M."/>
            <person name="Ohm R."/>
            <person name="Pangilinan J."/>
            <person name="Park H.-J."/>
            <person name="Ramirez L."/>
            <person name="Alfaro M."/>
            <person name="Sun H."/>
            <person name="Tritt A."/>
            <person name="Yoshinaga Y."/>
            <person name="Zwiers L.-H."/>
            <person name="Turgeon B."/>
            <person name="Goodwin S."/>
            <person name="Spatafora J."/>
            <person name="Crous P."/>
            <person name="Grigoriev I."/>
        </authorList>
    </citation>
    <scope>NUCLEOTIDE SEQUENCE</scope>
    <source>
        <strain evidence="9">CBS 125425</strain>
    </source>
</reference>
<evidence type="ECO:0000256" key="6">
    <source>
        <dbReference type="SAM" id="MobiDB-lite"/>
    </source>
</evidence>
<keyword evidence="10" id="KW-1185">Reference proteome</keyword>
<dbReference type="Pfam" id="PF07690">
    <property type="entry name" value="MFS_1"/>
    <property type="match status" value="1"/>
</dbReference>
<dbReference type="FunFam" id="1.20.1250.20:FF:000068">
    <property type="entry name" value="MFS general substrate transporter"/>
    <property type="match status" value="1"/>
</dbReference>
<dbReference type="Gene3D" id="1.20.1250.20">
    <property type="entry name" value="MFS general substrate transporter like domains"/>
    <property type="match status" value="2"/>
</dbReference>
<dbReference type="EMBL" id="ML996117">
    <property type="protein sequence ID" value="KAF2737355.1"/>
    <property type="molecule type" value="Genomic_DNA"/>
</dbReference>
<feature type="transmembrane region" description="Helical" evidence="7">
    <location>
        <begin position="119"/>
        <end position="137"/>
    </location>
</feature>
<dbReference type="PANTHER" id="PTHR43791">
    <property type="entry name" value="PERMEASE-RELATED"/>
    <property type="match status" value="1"/>
</dbReference>
<evidence type="ECO:0000259" key="8">
    <source>
        <dbReference type="PROSITE" id="PS50850"/>
    </source>
</evidence>
<feature type="compositionally biased region" description="Basic and acidic residues" evidence="6">
    <location>
        <begin position="1"/>
        <end position="16"/>
    </location>
</feature>
<keyword evidence="2" id="KW-0813">Transport</keyword>
<keyword evidence="5 7" id="KW-0472">Membrane</keyword>
<feature type="transmembrane region" description="Helical" evidence="7">
    <location>
        <begin position="408"/>
        <end position="427"/>
    </location>
</feature>
<name>A0A9P4V6G6_9PLEO</name>
<feature type="transmembrane region" description="Helical" evidence="7">
    <location>
        <begin position="179"/>
        <end position="200"/>
    </location>
</feature>
<keyword evidence="3 7" id="KW-0812">Transmembrane</keyword>
<organism evidence="9 10">
    <name type="scientific">Polyplosphaeria fusca</name>
    <dbReference type="NCBI Taxonomy" id="682080"/>
    <lineage>
        <taxon>Eukaryota</taxon>
        <taxon>Fungi</taxon>
        <taxon>Dikarya</taxon>
        <taxon>Ascomycota</taxon>
        <taxon>Pezizomycotina</taxon>
        <taxon>Dothideomycetes</taxon>
        <taxon>Pleosporomycetidae</taxon>
        <taxon>Pleosporales</taxon>
        <taxon>Tetraplosphaeriaceae</taxon>
        <taxon>Polyplosphaeria</taxon>
    </lineage>
</organism>
<dbReference type="AlphaFoldDB" id="A0A9P4V6G6"/>
<feature type="transmembrane region" description="Helical" evidence="7">
    <location>
        <begin position="50"/>
        <end position="70"/>
    </location>
</feature>
<dbReference type="OrthoDB" id="2985014at2759"/>
<feature type="transmembrane region" description="Helical" evidence="7">
    <location>
        <begin position="149"/>
        <end position="167"/>
    </location>
</feature>
<feature type="transmembrane region" description="Helical" evidence="7">
    <location>
        <begin position="373"/>
        <end position="396"/>
    </location>
</feature>
<evidence type="ECO:0000256" key="7">
    <source>
        <dbReference type="SAM" id="Phobius"/>
    </source>
</evidence>
<evidence type="ECO:0000313" key="10">
    <source>
        <dbReference type="Proteomes" id="UP000799444"/>
    </source>
</evidence>
<feature type="domain" description="Major facilitator superfamily (MFS) profile" evidence="8">
    <location>
        <begin position="52"/>
        <end position="468"/>
    </location>
</feature>
<feature type="transmembrane region" description="Helical" evidence="7">
    <location>
        <begin position="283"/>
        <end position="303"/>
    </location>
</feature>
<dbReference type="GO" id="GO:0005886">
    <property type="term" value="C:plasma membrane"/>
    <property type="evidence" value="ECO:0007669"/>
    <property type="project" value="TreeGrafter"/>
</dbReference>
<dbReference type="GO" id="GO:0022857">
    <property type="term" value="F:transmembrane transporter activity"/>
    <property type="evidence" value="ECO:0007669"/>
    <property type="project" value="InterPro"/>
</dbReference>
<gene>
    <name evidence="9" type="ORF">EJ04DRAFT_510462</name>
</gene>
<accession>A0A9P4V6G6</accession>
<feature type="transmembrane region" description="Helical" evidence="7">
    <location>
        <begin position="323"/>
        <end position="340"/>
    </location>
</feature>
<dbReference type="SUPFAM" id="SSF103473">
    <property type="entry name" value="MFS general substrate transporter"/>
    <property type="match status" value="1"/>
</dbReference>
<feature type="region of interest" description="Disordered" evidence="6">
    <location>
        <begin position="1"/>
        <end position="20"/>
    </location>
</feature>
<dbReference type="Proteomes" id="UP000799444">
    <property type="component" value="Unassembled WGS sequence"/>
</dbReference>
<dbReference type="PROSITE" id="PS50850">
    <property type="entry name" value="MFS"/>
    <property type="match status" value="1"/>
</dbReference>
<evidence type="ECO:0000313" key="9">
    <source>
        <dbReference type="EMBL" id="KAF2737355.1"/>
    </source>
</evidence>
<evidence type="ECO:0000256" key="1">
    <source>
        <dbReference type="ARBA" id="ARBA00004141"/>
    </source>
</evidence>
<feature type="transmembrane region" description="Helical" evidence="7">
    <location>
        <begin position="347"/>
        <end position="367"/>
    </location>
</feature>